<evidence type="ECO:0000259" key="14">
    <source>
        <dbReference type="Pfam" id="PF06974"/>
    </source>
</evidence>
<comment type="similarity">
    <text evidence="3 11">Belongs to the long-chain O-acyltransferase family.</text>
</comment>
<evidence type="ECO:0000313" key="15">
    <source>
        <dbReference type="EMBL" id="CAJ1582893.1"/>
    </source>
</evidence>
<dbReference type="RefSeq" id="WP_316516811.1">
    <property type="nucleotide sequence ID" value="NZ_OY726395.1"/>
</dbReference>
<keyword evidence="16" id="KW-1185">Reference proteome</keyword>
<dbReference type="InterPro" id="IPR009721">
    <property type="entry name" value="O-acyltransferase_WSD1_C"/>
</dbReference>
<reference evidence="15 16" key="1">
    <citation type="submission" date="2023-08" db="EMBL/GenBank/DDBJ databases">
        <authorList>
            <person name="Folkvardsen B D."/>
            <person name="Norman A."/>
        </authorList>
    </citation>
    <scope>NUCLEOTIDE SEQUENCE [LARGE SCALE GENOMIC DNA]</scope>
    <source>
        <strain evidence="15 16">Mu0050</strain>
    </source>
</reference>
<evidence type="ECO:0000256" key="8">
    <source>
        <dbReference type="ARBA" id="ARBA00023098"/>
    </source>
</evidence>
<evidence type="ECO:0000256" key="10">
    <source>
        <dbReference type="ARBA" id="ARBA00048109"/>
    </source>
</evidence>
<dbReference type="Pfam" id="PF03007">
    <property type="entry name" value="WS_DGAT_cat"/>
    <property type="match status" value="1"/>
</dbReference>
<evidence type="ECO:0000256" key="9">
    <source>
        <dbReference type="ARBA" id="ARBA00023315"/>
    </source>
</evidence>
<evidence type="ECO:0000256" key="7">
    <source>
        <dbReference type="ARBA" id="ARBA00022798"/>
    </source>
</evidence>
<comment type="pathway">
    <text evidence="1 11">Glycerolipid metabolism; triacylglycerol biosynthesis.</text>
</comment>
<dbReference type="InterPro" id="IPR014292">
    <property type="entry name" value="Acyl_transf_WS/DGAT"/>
</dbReference>
<comment type="catalytic activity">
    <reaction evidence="10 11">
        <text>an acyl-CoA + a 1,2-diacyl-sn-glycerol = a triacyl-sn-glycerol + CoA</text>
        <dbReference type="Rhea" id="RHEA:10868"/>
        <dbReference type="ChEBI" id="CHEBI:17815"/>
        <dbReference type="ChEBI" id="CHEBI:57287"/>
        <dbReference type="ChEBI" id="CHEBI:58342"/>
        <dbReference type="ChEBI" id="CHEBI:64615"/>
        <dbReference type="EC" id="2.3.1.20"/>
    </reaction>
</comment>
<keyword evidence="7 11" id="KW-0319">Glycerol metabolism</keyword>
<organism evidence="15 16">
    <name type="scientific">[Mycobacterium] wendilense</name>
    <dbReference type="NCBI Taxonomy" id="3064284"/>
    <lineage>
        <taxon>Bacteria</taxon>
        <taxon>Bacillati</taxon>
        <taxon>Actinomycetota</taxon>
        <taxon>Actinomycetes</taxon>
        <taxon>Mycobacteriales</taxon>
        <taxon>Mycobacteriaceae</taxon>
        <taxon>Mycolicibacter</taxon>
    </lineage>
</organism>
<evidence type="ECO:0000256" key="12">
    <source>
        <dbReference type="SAM" id="MobiDB-lite"/>
    </source>
</evidence>
<evidence type="ECO:0000256" key="2">
    <source>
        <dbReference type="ARBA" id="ARBA00005189"/>
    </source>
</evidence>
<dbReference type="Proteomes" id="UP001190466">
    <property type="component" value="Chromosome"/>
</dbReference>
<dbReference type="InterPro" id="IPR045034">
    <property type="entry name" value="O-acyltransferase_WSD1-like"/>
</dbReference>
<dbReference type="PANTHER" id="PTHR31650:SF1">
    <property type="entry name" value="WAX ESTER SYNTHASE_DIACYLGLYCEROL ACYLTRANSFERASE 4-RELATED"/>
    <property type="match status" value="1"/>
</dbReference>
<feature type="compositionally biased region" description="Low complexity" evidence="12">
    <location>
        <begin position="312"/>
        <end position="329"/>
    </location>
</feature>
<evidence type="ECO:0000256" key="6">
    <source>
        <dbReference type="ARBA" id="ARBA00022679"/>
    </source>
</evidence>
<proteinExistence type="inferred from homology"/>
<sequence length="504" mass="54702">MRQLSSADWTMVSLDTATAHNTIGIVGIYDPSTRDGSPEPVTYEEVLAYVEARLHVAESFRERLVQVPFGLDRPWWIRDGDFDLEYHVRHIGLPRPGSWRQLCTQVARIHARPLDLARPPWELYLIDGLDGVEHLPQGAFAIFLRVHHAAIDGVAGAEILTALHSHEPDEDPPLPPEDYHWEPDAVPSDLGLLSRAALHGAARPVDVLRQVRKVAPQLPALVTDARDPAVTSPASLPKATRFNQVVSPHRVFGTAYTTLDVLKEIRVAVPDATINDVGVAVVGGAIRRYLLDKDELPDDAMVAMMPISVRPTATRASGAASSETSTATSGNDYSIAPITMATDEDDPLARLARIVTSTAHVKDSGAHPVRSLMAMSEEAFGGLMGTVQRAIVRALSRRGRTVAAHTLVSNVPGPLTPMYFCGAQMVDTTGLGPVLDGMGLNNGIGSYGNRVTFCFTADRKALPDPEVYEQCLTASVEELLDAARARSKADRNRRKKSSRQPTSP</sequence>
<evidence type="ECO:0000256" key="5">
    <source>
        <dbReference type="ARBA" id="ARBA00022516"/>
    </source>
</evidence>
<name>A0ABM9MDY5_9MYCO</name>
<keyword evidence="5 11" id="KW-0444">Lipid biosynthesis</keyword>
<gene>
    <name evidence="15" type="ORF">MU0050_002332</name>
</gene>
<protein>
    <recommendedName>
        <fullName evidence="4 11">Diacylglycerol O-acyltransferase</fullName>
        <ecNumber evidence="4 11">2.3.1.20</ecNumber>
    </recommendedName>
</protein>
<dbReference type="Pfam" id="PF06974">
    <property type="entry name" value="WS_DGAT_C"/>
    <property type="match status" value="1"/>
</dbReference>
<dbReference type="NCBIfam" id="TIGR02946">
    <property type="entry name" value="acyl_WS_DGAT"/>
    <property type="match status" value="1"/>
</dbReference>
<dbReference type="InterPro" id="IPR004255">
    <property type="entry name" value="O-acyltransferase_WSD1_N"/>
</dbReference>
<evidence type="ECO:0000256" key="1">
    <source>
        <dbReference type="ARBA" id="ARBA00004771"/>
    </source>
</evidence>
<comment type="pathway">
    <text evidence="2">Lipid metabolism.</text>
</comment>
<evidence type="ECO:0000313" key="16">
    <source>
        <dbReference type="Proteomes" id="UP001190466"/>
    </source>
</evidence>
<dbReference type="EC" id="2.3.1.20" evidence="4 11"/>
<dbReference type="EMBL" id="OY726395">
    <property type="protein sequence ID" value="CAJ1582893.1"/>
    <property type="molecule type" value="Genomic_DNA"/>
</dbReference>
<keyword evidence="9 11" id="KW-0012">Acyltransferase</keyword>
<feature type="region of interest" description="Disordered" evidence="12">
    <location>
        <begin position="483"/>
        <end position="504"/>
    </location>
</feature>
<feature type="domain" description="O-acyltransferase WSD1 C-terminal" evidence="14">
    <location>
        <begin position="330"/>
        <end position="479"/>
    </location>
</feature>
<keyword evidence="6 11" id="KW-0808">Transferase</keyword>
<feature type="domain" description="O-acyltransferase WSD1-like N-terminal" evidence="13">
    <location>
        <begin position="4"/>
        <end position="277"/>
    </location>
</feature>
<evidence type="ECO:0000259" key="13">
    <source>
        <dbReference type="Pfam" id="PF03007"/>
    </source>
</evidence>
<evidence type="ECO:0000256" key="11">
    <source>
        <dbReference type="RuleBase" id="RU361241"/>
    </source>
</evidence>
<dbReference type="PANTHER" id="PTHR31650">
    <property type="entry name" value="O-ACYLTRANSFERASE (WSD1-LIKE) FAMILY PROTEIN"/>
    <property type="match status" value="1"/>
</dbReference>
<evidence type="ECO:0000256" key="4">
    <source>
        <dbReference type="ARBA" id="ARBA00013244"/>
    </source>
</evidence>
<dbReference type="SUPFAM" id="SSF52777">
    <property type="entry name" value="CoA-dependent acyltransferases"/>
    <property type="match status" value="1"/>
</dbReference>
<accession>A0ABM9MDY5</accession>
<evidence type="ECO:0000256" key="3">
    <source>
        <dbReference type="ARBA" id="ARBA00009587"/>
    </source>
</evidence>
<keyword evidence="8 11" id="KW-0443">Lipid metabolism</keyword>
<feature type="region of interest" description="Disordered" evidence="12">
    <location>
        <begin position="312"/>
        <end position="331"/>
    </location>
</feature>